<dbReference type="Proteomes" id="UP001152607">
    <property type="component" value="Unassembled WGS sequence"/>
</dbReference>
<organism evidence="1 2">
    <name type="scientific">Periconia digitata</name>
    <dbReference type="NCBI Taxonomy" id="1303443"/>
    <lineage>
        <taxon>Eukaryota</taxon>
        <taxon>Fungi</taxon>
        <taxon>Dikarya</taxon>
        <taxon>Ascomycota</taxon>
        <taxon>Pezizomycotina</taxon>
        <taxon>Dothideomycetes</taxon>
        <taxon>Pleosporomycetidae</taxon>
        <taxon>Pleosporales</taxon>
        <taxon>Massarineae</taxon>
        <taxon>Periconiaceae</taxon>
        <taxon>Periconia</taxon>
    </lineage>
</organism>
<dbReference type="AlphaFoldDB" id="A0A9W4UQE1"/>
<keyword evidence="2" id="KW-1185">Reference proteome</keyword>
<proteinExistence type="predicted"/>
<evidence type="ECO:0000313" key="2">
    <source>
        <dbReference type="Proteomes" id="UP001152607"/>
    </source>
</evidence>
<dbReference type="OrthoDB" id="3750487at2759"/>
<gene>
    <name evidence="1" type="ORF">PDIGIT_LOCUS12373</name>
</gene>
<evidence type="ECO:0000313" key="1">
    <source>
        <dbReference type="EMBL" id="CAI6339222.1"/>
    </source>
</evidence>
<accession>A0A9W4UQE1</accession>
<dbReference type="EMBL" id="CAOQHR010000009">
    <property type="protein sequence ID" value="CAI6339222.1"/>
    <property type="molecule type" value="Genomic_DNA"/>
</dbReference>
<reference evidence="1" key="1">
    <citation type="submission" date="2023-01" db="EMBL/GenBank/DDBJ databases">
        <authorList>
            <person name="Van Ghelder C."/>
            <person name="Rancurel C."/>
        </authorList>
    </citation>
    <scope>NUCLEOTIDE SEQUENCE</scope>
    <source>
        <strain evidence="1">CNCM I-4278</strain>
    </source>
</reference>
<sequence length="402" mass="46722">MEPIKLHTLNSDILCDIILSCSTLSDLYNLIRTHPRLYRSFNDRRRLILKTVFRTQHQDADIGGKGWESRRYQDGVDLYLKKLKCKNPIDQVALREALWPQYQRTIPSERSFKWAASLLSWYQKTGLHQDALSLADKALKKTIRKPTYATFETQEFLKTVATLYASWNRIPELTRLLQSTINRLQPNSRNQISWIKQLATVYRNAQDHSDGPTASTYAEQRLELLRVTWETCSQALGPGNEDAKYFARELTSEYRARGDDGAITPIYLAVRDAMARGSPEYLAWSRFVIQQHRKNADDAAVLRVLEEVWLTVRNGVKGYRVWADELSRQYEAMGRWEDALGVWEFVWSGVEVKLKRRFDNQASKYDGKGTALMLIKLYRRYGKMDEARKVEDTCEAYGVGLW</sequence>
<protein>
    <submittedName>
        <fullName evidence="1">Uncharacterized protein</fullName>
    </submittedName>
</protein>
<dbReference type="Gene3D" id="1.25.40.10">
    <property type="entry name" value="Tetratricopeptide repeat domain"/>
    <property type="match status" value="1"/>
</dbReference>
<comment type="caution">
    <text evidence="1">The sequence shown here is derived from an EMBL/GenBank/DDBJ whole genome shotgun (WGS) entry which is preliminary data.</text>
</comment>
<dbReference type="InterPro" id="IPR011990">
    <property type="entry name" value="TPR-like_helical_dom_sf"/>
</dbReference>
<name>A0A9W4UQE1_9PLEO</name>